<gene>
    <name evidence="4" type="primary">bzz1_2</name>
    <name evidence="4" type="ORF">GGI19_006276</name>
</gene>
<reference evidence="4" key="1">
    <citation type="submission" date="2022-07" db="EMBL/GenBank/DDBJ databases">
        <title>Phylogenomic reconstructions and comparative analyses of Kickxellomycotina fungi.</title>
        <authorList>
            <person name="Reynolds N.K."/>
            <person name="Stajich J.E."/>
            <person name="Barry K."/>
            <person name="Grigoriev I.V."/>
            <person name="Crous P."/>
            <person name="Smith M.E."/>
        </authorList>
    </citation>
    <scope>NUCLEOTIDE SEQUENCE</scope>
    <source>
        <strain evidence="4">BCRC 34297</strain>
    </source>
</reference>
<dbReference type="AlphaFoldDB" id="A0A9W8GUZ0"/>
<dbReference type="GO" id="GO:0004674">
    <property type="term" value="F:protein serine/threonine kinase activity"/>
    <property type="evidence" value="ECO:0007669"/>
    <property type="project" value="UniProtKB-KW"/>
</dbReference>
<accession>A0A9W8GUZ0</accession>
<dbReference type="GO" id="GO:0005829">
    <property type="term" value="C:cytosol"/>
    <property type="evidence" value="ECO:0007669"/>
    <property type="project" value="TreeGrafter"/>
</dbReference>
<proteinExistence type="predicted"/>
<dbReference type="InterPro" id="IPR046349">
    <property type="entry name" value="C1-like_sf"/>
</dbReference>
<evidence type="ECO:0000256" key="2">
    <source>
        <dbReference type="ARBA" id="ARBA00022833"/>
    </source>
</evidence>
<feature type="domain" description="Phorbol-ester/DAG-type" evidence="3">
    <location>
        <begin position="1"/>
        <end position="51"/>
    </location>
</feature>
<dbReference type="GO" id="GO:0008270">
    <property type="term" value="F:zinc ion binding"/>
    <property type="evidence" value="ECO:0007669"/>
    <property type="project" value="UniProtKB-KW"/>
</dbReference>
<dbReference type="EMBL" id="JANBUH010001222">
    <property type="protein sequence ID" value="KAJ2748070.1"/>
    <property type="molecule type" value="Genomic_DNA"/>
</dbReference>
<evidence type="ECO:0000259" key="3">
    <source>
        <dbReference type="PROSITE" id="PS50081"/>
    </source>
</evidence>
<evidence type="ECO:0000256" key="1">
    <source>
        <dbReference type="ARBA" id="ARBA00022723"/>
    </source>
</evidence>
<dbReference type="GO" id="GO:0016020">
    <property type="term" value="C:membrane"/>
    <property type="evidence" value="ECO:0007669"/>
    <property type="project" value="UniProtKB-SubCell"/>
</dbReference>
<protein>
    <submittedName>
        <fullName evidence="4">Protein BZZ1</fullName>
    </submittedName>
</protein>
<dbReference type="Proteomes" id="UP001140011">
    <property type="component" value="Unassembled WGS sequence"/>
</dbReference>
<organism evidence="4 5">
    <name type="scientific">Coemansia pectinata</name>
    <dbReference type="NCBI Taxonomy" id="1052879"/>
    <lineage>
        <taxon>Eukaryota</taxon>
        <taxon>Fungi</taxon>
        <taxon>Fungi incertae sedis</taxon>
        <taxon>Zoopagomycota</taxon>
        <taxon>Kickxellomycotina</taxon>
        <taxon>Kickxellomycetes</taxon>
        <taxon>Kickxellales</taxon>
        <taxon>Kickxellaceae</taxon>
        <taxon>Coemansia</taxon>
    </lineage>
</organism>
<dbReference type="InterPro" id="IPR002219">
    <property type="entry name" value="PKC_DAG/PE"/>
</dbReference>
<evidence type="ECO:0000313" key="4">
    <source>
        <dbReference type="EMBL" id="KAJ2748070.1"/>
    </source>
</evidence>
<dbReference type="PROSITE" id="PS00479">
    <property type="entry name" value="ZF_DAG_PE_1"/>
    <property type="match status" value="1"/>
</dbReference>
<dbReference type="PRINTS" id="PR00008">
    <property type="entry name" value="DAGPEDOMAIN"/>
</dbReference>
<keyword evidence="2" id="KW-0862">Zinc</keyword>
<keyword evidence="5" id="KW-1185">Reference proteome</keyword>
<evidence type="ECO:0000313" key="5">
    <source>
        <dbReference type="Proteomes" id="UP001140011"/>
    </source>
</evidence>
<dbReference type="InterPro" id="IPR020454">
    <property type="entry name" value="DAG/PE-bd"/>
</dbReference>
<dbReference type="PROSITE" id="PS50081">
    <property type="entry name" value="ZF_DAG_PE_2"/>
    <property type="match status" value="1"/>
</dbReference>
<dbReference type="PANTHER" id="PTHR22968">
    <property type="entry name" value="PROTEIN KINASE C, MU"/>
    <property type="match status" value="1"/>
</dbReference>
<comment type="caution">
    <text evidence="4">The sequence shown here is derived from an EMBL/GenBank/DDBJ whole genome shotgun (WGS) entry which is preliminary data.</text>
</comment>
<sequence>MHDFRLTTFSLPTYCEYCAGFLWGLTKQGVRCRKCHTTAHKKCAVKAATTCTGDRGLATLVRGTGSYEDITMSGSSASMSVSSQEPNSPTYARQLDSEFWQQVGEETKINNLVSAQAEQPLSLFQTLPANFMQFT</sequence>
<dbReference type="PANTHER" id="PTHR22968:SF24">
    <property type="entry name" value="SERINE_THREONINE-PROTEIN KINASE"/>
    <property type="match status" value="1"/>
</dbReference>
<feature type="non-terminal residue" evidence="4">
    <location>
        <position position="135"/>
    </location>
</feature>
<name>A0A9W8GUZ0_9FUNG</name>
<dbReference type="GO" id="GO:0007200">
    <property type="term" value="P:phospholipase C-activating G protein-coupled receptor signaling pathway"/>
    <property type="evidence" value="ECO:0007669"/>
    <property type="project" value="TreeGrafter"/>
</dbReference>
<dbReference type="Pfam" id="PF00130">
    <property type="entry name" value="C1_1"/>
    <property type="match status" value="1"/>
</dbReference>
<dbReference type="SUPFAM" id="SSF57889">
    <property type="entry name" value="Cysteine-rich domain"/>
    <property type="match status" value="1"/>
</dbReference>
<dbReference type="OrthoDB" id="74314at2759"/>
<dbReference type="Gene3D" id="3.30.60.20">
    <property type="match status" value="1"/>
</dbReference>
<dbReference type="SMART" id="SM00109">
    <property type="entry name" value="C1"/>
    <property type="match status" value="1"/>
</dbReference>
<keyword evidence="1" id="KW-0479">Metal-binding</keyword>
<dbReference type="GO" id="GO:0035556">
    <property type="term" value="P:intracellular signal transduction"/>
    <property type="evidence" value="ECO:0007669"/>
    <property type="project" value="TreeGrafter"/>
</dbReference>